<dbReference type="Proteomes" id="UP000186922">
    <property type="component" value="Unassembled WGS sequence"/>
</dbReference>
<dbReference type="AlphaFoldDB" id="A0A1D1VT99"/>
<dbReference type="PANTHER" id="PTHR19855:SF34">
    <property type="entry name" value="F-BOX_WD REPEAT-CONTAINING PROTEIN 9"/>
    <property type="match status" value="1"/>
</dbReference>
<gene>
    <name evidence="6" type="primary">RvY_12781</name>
    <name evidence="6" type="synonym">RvY_12781.1</name>
    <name evidence="6" type="ORF">RvY_12781-1</name>
</gene>
<evidence type="ECO:0000256" key="1">
    <source>
        <dbReference type="ARBA" id="ARBA00022574"/>
    </source>
</evidence>
<dbReference type="SUPFAM" id="SSF81383">
    <property type="entry name" value="F-box domain"/>
    <property type="match status" value="1"/>
</dbReference>
<dbReference type="Gene3D" id="1.20.1280.50">
    <property type="match status" value="1"/>
</dbReference>
<protein>
    <recommendedName>
        <fullName evidence="5">F-box domain-containing protein</fullName>
    </recommendedName>
</protein>
<dbReference type="InterPro" id="IPR015943">
    <property type="entry name" value="WD40/YVTN_repeat-like_dom_sf"/>
</dbReference>
<evidence type="ECO:0000313" key="7">
    <source>
        <dbReference type="Proteomes" id="UP000186922"/>
    </source>
</evidence>
<keyword evidence="7" id="KW-1185">Reference proteome</keyword>
<evidence type="ECO:0000256" key="4">
    <source>
        <dbReference type="SAM" id="MobiDB-lite"/>
    </source>
</evidence>
<reference evidence="6 7" key="1">
    <citation type="journal article" date="2016" name="Nat. Commun.">
        <title>Extremotolerant tardigrade genome and improved radiotolerance of human cultured cells by tardigrade-unique protein.</title>
        <authorList>
            <person name="Hashimoto T."/>
            <person name="Horikawa D.D."/>
            <person name="Saito Y."/>
            <person name="Kuwahara H."/>
            <person name="Kozuka-Hata H."/>
            <person name="Shin-I T."/>
            <person name="Minakuchi Y."/>
            <person name="Ohishi K."/>
            <person name="Motoyama A."/>
            <person name="Aizu T."/>
            <person name="Enomoto A."/>
            <person name="Kondo K."/>
            <person name="Tanaka S."/>
            <person name="Hara Y."/>
            <person name="Koshikawa S."/>
            <person name="Sagara H."/>
            <person name="Miura T."/>
            <person name="Yokobori S."/>
            <person name="Miyagawa K."/>
            <person name="Suzuki Y."/>
            <person name="Kubo T."/>
            <person name="Oyama M."/>
            <person name="Kohara Y."/>
            <person name="Fujiyama A."/>
            <person name="Arakawa K."/>
            <person name="Katayama T."/>
            <person name="Toyoda A."/>
            <person name="Kunieda T."/>
        </authorList>
    </citation>
    <scope>NUCLEOTIDE SEQUENCE [LARGE SCALE GENOMIC DNA]</scope>
    <source>
        <strain evidence="6 7">YOKOZUNA-1</strain>
    </source>
</reference>
<organism evidence="6 7">
    <name type="scientific">Ramazzottius varieornatus</name>
    <name type="common">Water bear</name>
    <name type="synonym">Tardigrade</name>
    <dbReference type="NCBI Taxonomy" id="947166"/>
    <lineage>
        <taxon>Eukaryota</taxon>
        <taxon>Metazoa</taxon>
        <taxon>Ecdysozoa</taxon>
        <taxon>Tardigrada</taxon>
        <taxon>Eutardigrada</taxon>
        <taxon>Parachela</taxon>
        <taxon>Hypsibioidea</taxon>
        <taxon>Ramazzottiidae</taxon>
        <taxon>Ramazzottius</taxon>
    </lineage>
</organism>
<dbReference type="Gene3D" id="2.130.10.10">
    <property type="entry name" value="YVTN repeat-like/Quinoprotein amine dehydrogenase"/>
    <property type="match status" value="2"/>
</dbReference>
<proteinExistence type="predicted"/>
<dbReference type="SUPFAM" id="SSF50978">
    <property type="entry name" value="WD40 repeat-like"/>
    <property type="match status" value="1"/>
</dbReference>
<dbReference type="InterPro" id="IPR019775">
    <property type="entry name" value="WD40_repeat_CS"/>
</dbReference>
<keyword evidence="2" id="KW-0677">Repeat</keyword>
<dbReference type="SMART" id="SM00320">
    <property type="entry name" value="WD40"/>
    <property type="match status" value="4"/>
</dbReference>
<evidence type="ECO:0000313" key="6">
    <source>
        <dbReference type="EMBL" id="GAV02184.1"/>
    </source>
</evidence>
<name>A0A1D1VT99_RAMVA</name>
<sequence>MVLEPTTGFSSASARGNETASSHTEKVDQIDMASEASTTSSVTLDQLPEEVLHIIAAFLEPADVIGGLMRTNEHLHRIFSDEEYWRIRIKRRWPSTYPIISDRTQSRNVWKKRACTREAQYNKFSSEAKTPLQNVSFGAEHGGFHFSDINAMCFINNGDVLASGGRDRQLILWDITAIKRNYEQKVEPVSAATVQTILHTHGGWVWSVQNVGNSLSAGSWDGAIHIFDLDHSTDKSNNFKCEQAVTCHLWHKDLVIAGTIMGSIVVFDVRAGPKSVYKRKQSVNQDAVLGVQCVDDYVVTVGADKKFHVLDLGRQDFVIKRSIPNNDFGTKIVAKEGHVWVGTKHGQILLYDAEEFELVENFTEVMGHTEHITGLHFDAGHLATCGLDRKAQMVQPTKSAETIWKTKSDTGFTAMDFSKDCTMALAWGSTVGLWW</sequence>
<feature type="compositionally biased region" description="Polar residues" evidence="4">
    <location>
        <begin position="7"/>
        <end position="22"/>
    </location>
</feature>
<evidence type="ECO:0000256" key="3">
    <source>
        <dbReference type="PROSITE-ProRule" id="PRU00221"/>
    </source>
</evidence>
<feature type="domain" description="F-box" evidence="5">
    <location>
        <begin position="41"/>
        <end position="88"/>
    </location>
</feature>
<comment type="caution">
    <text evidence="6">The sequence shown here is derived from an EMBL/GenBank/DDBJ whole genome shotgun (WGS) entry which is preliminary data.</text>
</comment>
<dbReference type="InterPro" id="IPR036322">
    <property type="entry name" value="WD40_repeat_dom_sf"/>
</dbReference>
<dbReference type="InterPro" id="IPR001810">
    <property type="entry name" value="F-box_dom"/>
</dbReference>
<feature type="repeat" description="WD" evidence="3">
    <location>
        <begin position="145"/>
        <end position="183"/>
    </location>
</feature>
<evidence type="ECO:0000256" key="2">
    <source>
        <dbReference type="ARBA" id="ARBA00022737"/>
    </source>
</evidence>
<dbReference type="InterPro" id="IPR036047">
    <property type="entry name" value="F-box-like_dom_sf"/>
</dbReference>
<evidence type="ECO:0000259" key="5">
    <source>
        <dbReference type="PROSITE" id="PS50181"/>
    </source>
</evidence>
<dbReference type="PROSITE" id="PS50294">
    <property type="entry name" value="WD_REPEATS_REGION"/>
    <property type="match status" value="1"/>
</dbReference>
<dbReference type="PROSITE" id="PS50082">
    <property type="entry name" value="WD_REPEATS_2"/>
    <property type="match status" value="1"/>
</dbReference>
<feature type="region of interest" description="Disordered" evidence="4">
    <location>
        <begin position="1"/>
        <end position="40"/>
    </location>
</feature>
<keyword evidence="1 3" id="KW-0853">WD repeat</keyword>
<dbReference type="OrthoDB" id="2305498at2759"/>
<dbReference type="EMBL" id="BDGG01000008">
    <property type="protein sequence ID" value="GAV02184.1"/>
    <property type="molecule type" value="Genomic_DNA"/>
</dbReference>
<dbReference type="PANTHER" id="PTHR19855">
    <property type="entry name" value="WD40 REPEAT PROTEIN 12, 37"/>
    <property type="match status" value="1"/>
</dbReference>
<dbReference type="Pfam" id="PF00400">
    <property type="entry name" value="WD40"/>
    <property type="match status" value="2"/>
</dbReference>
<dbReference type="PROSITE" id="PS50181">
    <property type="entry name" value="FBOX"/>
    <property type="match status" value="1"/>
</dbReference>
<dbReference type="InterPro" id="IPR001680">
    <property type="entry name" value="WD40_rpt"/>
</dbReference>
<accession>A0A1D1VT99</accession>
<dbReference type="PROSITE" id="PS00678">
    <property type="entry name" value="WD_REPEATS_1"/>
    <property type="match status" value="1"/>
</dbReference>
<dbReference type="STRING" id="947166.A0A1D1VT99"/>